<keyword evidence="4" id="KW-1003">Cell membrane</keyword>
<evidence type="ECO:0000313" key="11">
    <source>
        <dbReference type="EMBL" id="GAA1664067.1"/>
    </source>
</evidence>
<comment type="similarity">
    <text evidence="2">Belongs to the amino acid-polyamine-organocation (APC) superfamily. Amino acid transporter (AAT) (TC 2.A.3.1) family.</text>
</comment>
<dbReference type="Gene3D" id="1.20.1740.10">
    <property type="entry name" value="Amino acid/polyamine transporter I"/>
    <property type="match status" value="1"/>
</dbReference>
<feature type="transmembrane region" description="Helical" evidence="9">
    <location>
        <begin position="350"/>
        <end position="371"/>
    </location>
</feature>
<feature type="transmembrane region" description="Helical" evidence="9">
    <location>
        <begin position="383"/>
        <end position="402"/>
    </location>
</feature>
<dbReference type="PROSITE" id="PS00218">
    <property type="entry name" value="AMINO_ACID_PERMEASE_1"/>
    <property type="match status" value="1"/>
</dbReference>
<evidence type="ECO:0000256" key="6">
    <source>
        <dbReference type="ARBA" id="ARBA00022970"/>
    </source>
</evidence>
<gene>
    <name evidence="11" type="ORF">GCM10009765_12020</name>
</gene>
<evidence type="ECO:0000256" key="7">
    <source>
        <dbReference type="ARBA" id="ARBA00022989"/>
    </source>
</evidence>
<evidence type="ECO:0000256" key="9">
    <source>
        <dbReference type="SAM" id="Phobius"/>
    </source>
</evidence>
<comment type="subcellular location">
    <subcellularLocation>
        <location evidence="1">Cell membrane</location>
        <topology evidence="1">Multi-pass membrane protein</topology>
    </subcellularLocation>
</comment>
<dbReference type="PANTHER" id="PTHR43495">
    <property type="entry name" value="GABA PERMEASE"/>
    <property type="match status" value="1"/>
</dbReference>
<evidence type="ECO:0000259" key="10">
    <source>
        <dbReference type="Pfam" id="PF00324"/>
    </source>
</evidence>
<feature type="transmembrane region" description="Helical" evidence="9">
    <location>
        <begin position="213"/>
        <end position="238"/>
    </location>
</feature>
<dbReference type="InterPro" id="IPR004841">
    <property type="entry name" value="AA-permease/SLC12A_dom"/>
</dbReference>
<feature type="domain" description="Amino acid permease/ SLC12A" evidence="10">
    <location>
        <begin position="36"/>
        <end position="467"/>
    </location>
</feature>
<feature type="transmembrane region" description="Helical" evidence="9">
    <location>
        <begin position="173"/>
        <end position="193"/>
    </location>
</feature>
<feature type="transmembrane region" description="Helical" evidence="9">
    <location>
        <begin position="448"/>
        <end position="467"/>
    </location>
</feature>
<protein>
    <submittedName>
        <fullName evidence="11">Amino acid permease</fullName>
    </submittedName>
</protein>
<feature type="transmembrane region" description="Helical" evidence="9">
    <location>
        <begin position="302"/>
        <end position="322"/>
    </location>
</feature>
<feature type="transmembrane region" description="Helical" evidence="9">
    <location>
        <begin position="36"/>
        <end position="54"/>
    </location>
</feature>
<evidence type="ECO:0000256" key="5">
    <source>
        <dbReference type="ARBA" id="ARBA00022692"/>
    </source>
</evidence>
<proteinExistence type="inferred from homology"/>
<evidence type="ECO:0000256" key="2">
    <source>
        <dbReference type="ARBA" id="ARBA00008583"/>
    </source>
</evidence>
<feature type="transmembrane region" description="Helical" evidence="9">
    <location>
        <begin position="423"/>
        <end position="442"/>
    </location>
</feature>
<accession>A0ABP4RY04</accession>
<keyword evidence="5 9" id="KW-0812">Transmembrane</keyword>
<reference evidence="12" key="1">
    <citation type="journal article" date="2019" name="Int. J. Syst. Evol. Microbiol.">
        <title>The Global Catalogue of Microorganisms (GCM) 10K type strain sequencing project: providing services to taxonomists for standard genome sequencing and annotation.</title>
        <authorList>
            <consortium name="The Broad Institute Genomics Platform"/>
            <consortium name="The Broad Institute Genome Sequencing Center for Infectious Disease"/>
            <person name="Wu L."/>
            <person name="Ma J."/>
        </authorList>
    </citation>
    <scope>NUCLEOTIDE SEQUENCE [LARGE SCALE GENOMIC DNA]</scope>
    <source>
        <strain evidence="12">JCM 14718</strain>
    </source>
</reference>
<name>A0ABP4RY04_9ACTN</name>
<keyword evidence="6" id="KW-0029">Amino-acid transport</keyword>
<keyword evidence="12" id="KW-1185">Reference proteome</keyword>
<evidence type="ECO:0000256" key="8">
    <source>
        <dbReference type="ARBA" id="ARBA00023136"/>
    </source>
</evidence>
<comment type="caution">
    <text evidence="11">The sequence shown here is derived from an EMBL/GenBank/DDBJ whole genome shotgun (WGS) entry which is preliminary data.</text>
</comment>
<dbReference type="Proteomes" id="UP001500618">
    <property type="component" value="Unassembled WGS sequence"/>
</dbReference>
<feature type="transmembrane region" description="Helical" evidence="9">
    <location>
        <begin position="144"/>
        <end position="166"/>
    </location>
</feature>
<keyword evidence="3" id="KW-0813">Transport</keyword>
<dbReference type="Pfam" id="PF00324">
    <property type="entry name" value="AA_permease"/>
    <property type="match status" value="1"/>
</dbReference>
<dbReference type="PANTHER" id="PTHR43495:SF1">
    <property type="entry name" value="L-ASPARAGINE PERMEASE"/>
    <property type="match status" value="1"/>
</dbReference>
<dbReference type="EMBL" id="BAAANY010000004">
    <property type="protein sequence ID" value="GAA1664067.1"/>
    <property type="molecule type" value="Genomic_DNA"/>
</dbReference>
<evidence type="ECO:0000256" key="1">
    <source>
        <dbReference type="ARBA" id="ARBA00004651"/>
    </source>
</evidence>
<organism evidence="11 12">
    <name type="scientific">Fodinicola feengrottensis</name>
    <dbReference type="NCBI Taxonomy" id="435914"/>
    <lineage>
        <taxon>Bacteria</taxon>
        <taxon>Bacillati</taxon>
        <taxon>Actinomycetota</taxon>
        <taxon>Actinomycetes</taxon>
        <taxon>Mycobacteriales</taxon>
        <taxon>Fodinicola</taxon>
    </lineage>
</organism>
<keyword evidence="7 9" id="KW-1133">Transmembrane helix</keyword>
<evidence type="ECO:0000256" key="4">
    <source>
        <dbReference type="ARBA" id="ARBA00022475"/>
    </source>
</evidence>
<dbReference type="PIRSF" id="PIRSF006060">
    <property type="entry name" value="AA_transporter"/>
    <property type="match status" value="1"/>
</dbReference>
<evidence type="ECO:0000256" key="3">
    <source>
        <dbReference type="ARBA" id="ARBA00022448"/>
    </source>
</evidence>
<dbReference type="InterPro" id="IPR004840">
    <property type="entry name" value="Amino_acid_permease_CS"/>
</dbReference>
<sequence>MTQRAETTGEEEFQSRTDLAVFEDEGYKKGLGNRQVQMIAIGGAIGSGLFLGAGGRLHSAGPALMIVYAVAGAIAFLVVRAMGEMVMHRPTSGSFVSYSREFIGEKSAYFAGWMYFLNWACSGMGDVTAAAVYVRFFAPDVPQWIPALIALGVVLAVNLVSVKVFGELEFWFAAIKVAALVIFMIIAIVTLVSRTHVDGYTTGPQLIFQNGGFFPAGFLAVLMILQGVVFAYAGVEMVGVAAGETDNPRKVIPKAVNSVGWRIAVFYVGSVLLLVMLLPSFVYQSGQSPFVTLLSKIGVPGAAAVMNLVVLTAALSSVNSGLYTTGRVLRSLAFNGSAPRMLSRMSKSGVPYAGILLTASIYLIGVALNAFLPHDAFEIVTELSAVGTIGMWSMIMISHLAMQRAVADGRIVRQEFRLPGAPYTNYITLAFLALVLAMTWFNGSTGKIVIYCIPLIVVALIVGWYAARGNVARIKEHGFGKLPH</sequence>
<feature type="transmembrane region" description="Helical" evidence="9">
    <location>
        <begin position="60"/>
        <end position="79"/>
    </location>
</feature>
<feature type="transmembrane region" description="Helical" evidence="9">
    <location>
        <begin position="259"/>
        <end position="282"/>
    </location>
</feature>
<keyword evidence="8 9" id="KW-0472">Membrane</keyword>
<dbReference type="RefSeq" id="WP_344307882.1">
    <property type="nucleotide sequence ID" value="NZ_BAAANY010000004.1"/>
</dbReference>
<feature type="transmembrane region" description="Helical" evidence="9">
    <location>
        <begin position="116"/>
        <end position="138"/>
    </location>
</feature>
<evidence type="ECO:0000313" key="12">
    <source>
        <dbReference type="Proteomes" id="UP001500618"/>
    </source>
</evidence>